<dbReference type="GO" id="GO:0005737">
    <property type="term" value="C:cytoplasm"/>
    <property type="evidence" value="ECO:0007669"/>
    <property type="project" value="UniProtKB-SubCell"/>
</dbReference>
<gene>
    <name evidence="6 8" type="primary">ruvA</name>
    <name evidence="8" type="ORF">EG244_12415</name>
</gene>
<comment type="similarity">
    <text evidence="6">Belongs to the RuvA family.</text>
</comment>
<organism evidence="8 9">
    <name type="scientific">Falsigemmobacter faecalis</name>
    <dbReference type="NCBI Taxonomy" id="2488730"/>
    <lineage>
        <taxon>Bacteria</taxon>
        <taxon>Pseudomonadati</taxon>
        <taxon>Pseudomonadota</taxon>
        <taxon>Alphaproteobacteria</taxon>
        <taxon>Rhodobacterales</taxon>
        <taxon>Paracoccaceae</taxon>
        <taxon>Falsigemmobacter</taxon>
    </lineage>
</organism>
<feature type="region of interest" description="Domain I" evidence="6">
    <location>
        <begin position="1"/>
        <end position="64"/>
    </location>
</feature>
<feature type="domain" description="Helix-hairpin-helix DNA-binding motif class 1" evidence="7">
    <location>
        <begin position="108"/>
        <end position="127"/>
    </location>
</feature>
<dbReference type="InterPro" id="IPR012340">
    <property type="entry name" value="NA-bd_OB-fold"/>
</dbReference>
<evidence type="ECO:0000256" key="5">
    <source>
        <dbReference type="ARBA" id="ARBA00023204"/>
    </source>
</evidence>
<evidence type="ECO:0000313" key="8">
    <source>
        <dbReference type="EMBL" id="RRH73483.1"/>
    </source>
</evidence>
<dbReference type="GO" id="GO:0009378">
    <property type="term" value="F:four-way junction helicase activity"/>
    <property type="evidence" value="ECO:0007669"/>
    <property type="project" value="InterPro"/>
</dbReference>
<evidence type="ECO:0000259" key="7">
    <source>
        <dbReference type="SMART" id="SM00278"/>
    </source>
</evidence>
<evidence type="ECO:0000256" key="4">
    <source>
        <dbReference type="ARBA" id="ARBA00023172"/>
    </source>
</evidence>
<comment type="function">
    <text evidence="6">The RuvA-RuvB-RuvC complex processes Holliday junction (HJ) DNA during genetic recombination and DNA repair, while the RuvA-RuvB complex plays an important role in the rescue of blocked DNA replication forks via replication fork reversal (RFR). RuvA specifically binds to HJ cruciform DNA, conferring on it an open structure. The RuvB hexamer acts as an ATP-dependent pump, pulling dsDNA into and through the RuvAB complex. HJ branch migration allows RuvC to scan DNA until it finds its consensus sequence, where it cleaves and resolves the cruciform DNA.</text>
</comment>
<dbReference type="GO" id="GO:0000400">
    <property type="term" value="F:four-way junction DNA binding"/>
    <property type="evidence" value="ECO:0007669"/>
    <property type="project" value="UniProtKB-UniRule"/>
</dbReference>
<dbReference type="Pfam" id="PF07499">
    <property type="entry name" value="RuvA_C"/>
    <property type="match status" value="1"/>
</dbReference>
<sequence>MIGKLSGLIDWKGDGHVILDVRGVGYEVMVSDRTLAQLPPVGQAAALYTEMIVREDLLQLIGFPTLIDREWHRLLTTVQGVGAKAALAILGTLGPEGTARAIALGDTKALTAAPGIGAKIAQRVVLELKSKAPMLMARGGAMGAEADFDAEVIEAEAASAPKPSARRRAAAAAVVAPSAAASADALSALLNLGYAQGDAAAAVAQAAGETEGLETSGLIRAALKLLQPQR</sequence>
<dbReference type="GO" id="GO:0005524">
    <property type="term" value="F:ATP binding"/>
    <property type="evidence" value="ECO:0007669"/>
    <property type="project" value="InterPro"/>
</dbReference>
<feature type="region of interest" description="Domain III" evidence="6">
    <location>
        <begin position="179"/>
        <end position="230"/>
    </location>
</feature>
<dbReference type="GO" id="GO:0009379">
    <property type="term" value="C:Holliday junction helicase complex"/>
    <property type="evidence" value="ECO:0007669"/>
    <property type="project" value="InterPro"/>
</dbReference>
<evidence type="ECO:0000256" key="6">
    <source>
        <dbReference type="HAMAP-Rule" id="MF_00031"/>
    </source>
</evidence>
<evidence type="ECO:0000256" key="3">
    <source>
        <dbReference type="ARBA" id="ARBA00023125"/>
    </source>
</evidence>
<dbReference type="InterPro" id="IPR036267">
    <property type="entry name" value="RuvA_C_sf"/>
</dbReference>
<keyword evidence="2 6" id="KW-0227">DNA damage</keyword>
<accession>A0A3P3DGW2</accession>
<dbReference type="InterPro" id="IPR013849">
    <property type="entry name" value="DNA_helicase_Holl-junc_RuvA_I"/>
</dbReference>
<reference evidence="8 9" key="1">
    <citation type="submission" date="2018-11" db="EMBL/GenBank/DDBJ databases">
        <title>Gemmobacter sp. nov., YIM 102744-1 draft genome.</title>
        <authorList>
            <person name="Li G."/>
            <person name="Jiang Y."/>
        </authorList>
    </citation>
    <scope>NUCLEOTIDE SEQUENCE [LARGE SCALE GENOMIC DNA]</scope>
    <source>
        <strain evidence="8 9">YIM 102744-1</strain>
    </source>
</reference>
<dbReference type="AlphaFoldDB" id="A0A3P3DGW2"/>
<dbReference type="GO" id="GO:0006281">
    <property type="term" value="P:DNA repair"/>
    <property type="evidence" value="ECO:0007669"/>
    <property type="project" value="UniProtKB-UniRule"/>
</dbReference>
<evidence type="ECO:0000256" key="1">
    <source>
        <dbReference type="ARBA" id="ARBA00022490"/>
    </source>
</evidence>
<comment type="domain">
    <text evidence="6">Has three domains with a flexible linker between the domains II and III and assumes an 'L' shape. Domain III is highly mobile and contacts RuvB.</text>
</comment>
<protein>
    <recommendedName>
        <fullName evidence="6">Holliday junction branch migration complex subunit RuvA</fullName>
    </recommendedName>
</protein>
<dbReference type="EMBL" id="RRAZ01000017">
    <property type="protein sequence ID" value="RRH73483.1"/>
    <property type="molecule type" value="Genomic_DNA"/>
</dbReference>
<dbReference type="HAMAP" id="MF_00031">
    <property type="entry name" value="DNA_HJ_migration_RuvA"/>
    <property type="match status" value="1"/>
</dbReference>
<comment type="subcellular location">
    <subcellularLocation>
        <location evidence="6">Cytoplasm</location>
    </subcellularLocation>
</comment>
<proteinExistence type="inferred from homology"/>
<comment type="caution">
    <text evidence="8">The sequence shown here is derived from an EMBL/GenBank/DDBJ whole genome shotgun (WGS) entry which is preliminary data.</text>
</comment>
<dbReference type="Pfam" id="PF14520">
    <property type="entry name" value="HHH_5"/>
    <property type="match status" value="1"/>
</dbReference>
<dbReference type="Proteomes" id="UP000282125">
    <property type="component" value="Unassembled WGS sequence"/>
</dbReference>
<feature type="domain" description="Helix-hairpin-helix DNA-binding motif class 1" evidence="7">
    <location>
        <begin position="73"/>
        <end position="92"/>
    </location>
</feature>
<dbReference type="Gene3D" id="2.40.50.140">
    <property type="entry name" value="Nucleic acid-binding proteins"/>
    <property type="match status" value="1"/>
</dbReference>
<comment type="subunit">
    <text evidence="6">Homotetramer. Forms an RuvA(8)-RuvB(12)-Holliday junction (HJ) complex. HJ DNA is sandwiched between 2 RuvA tetramers; dsDNA enters through RuvA and exits via RuvB. An RuvB hexamer assembles on each DNA strand where it exits the tetramer. Each RuvB hexamer is contacted by two RuvA subunits (via domain III) on 2 adjacent RuvB subunits; this complex drives branch migration. In the full resolvosome a probable DNA-RuvA(4)-RuvB(12)-RuvC(2) complex forms which resolves the HJ.</text>
</comment>
<comment type="caution">
    <text evidence="6">Lacks conserved residue(s) required for the propagation of feature annotation.</text>
</comment>
<dbReference type="OrthoDB" id="5293449at2"/>
<dbReference type="NCBIfam" id="TIGR00084">
    <property type="entry name" value="ruvA"/>
    <property type="match status" value="1"/>
</dbReference>
<dbReference type="GO" id="GO:0048476">
    <property type="term" value="C:Holliday junction resolvase complex"/>
    <property type="evidence" value="ECO:0007669"/>
    <property type="project" value="UniProtKB-UniRule"/>
</dbReference>
<evidence type="ECO:0000256" key="2">
    <source>
        <dbReference type="ARBA" id="ARBA00022763"/>
    </source>
</evidence>
<keyword evidence="3 6" id="KW-0238">DNA-binding</keyword>
<keyword evidence="5 6" id="KW-0234">DNA repair</keyword>
<dbReference type="InterPro" id="IPR010994">
    <property type="entry name" value="RuvA_2-like"/>
</dbReference>
<dbReference type="RefSeq" id="WP_124965317.1">
    <property type="nucleotide sequence ID" value="NZ_RRAZ01000017.1"/>
</dbReference>
<keyword evidence="4 6" id="KW-0233">DNA recombination</keyword>
<evidence type="ECO:0000313" key="9">
    <source>
        <dbReference type="Proteomes" id="UP000282125"/>
    </source>
</evidence>
<dbReference type="SUPFAM" id="SSF47781">
    <property type="entry name" value="RuvA domain 2-like"/>
    <property type="match status" value="1"/>
</dbReference>
<dbReference type="SUPFAM" id="SSF46929">
    <property type="entry name" value="DNA helicase RuvA subunit, C-terminal domain"/>
    <property type="match status" value="1"/>
</dbReference>
<name>A0A3P3DGW2_9RHOB</name>
<keyword evidence="9" id="KW-1185">Reference proteome</keyword>
<dbReference type="Gene3D" id="1.10.150.20">
    <property type="entry name" value="5' to 3' exonuclease, C-terminal subdomain"/>
    <property type="match status" value="1"/>
</dbReference>
<dbReference type="SUPFAM" id="SSF50249">
    <property type="entry name" value="Nucleic acid-binding proteins"/>
    <property type="match status" value="1"/>
</dbReference>
<dbReference type="SMART" id="SM00278">
    <property type="entry name" value="HhH1"/>
    <property type="match status" value="2"/>
</dbReference>
<keyword evidence="1 6" id="KW-0963">Cytoplasm</keyword>
<dbReference type="InterPro" id="IPR000085">
    <property type="entry name" value="RuvA"/>
</dbReference>
<dbReference type="Gene3D" id="1.10.8.10">
    <property type="entry name" value="DNA helicase RuvA subunit, C-terminal domain"/>
    <property type="match status" value="1"/>
</dbReference>
<dbReference type="InterPro" id="IPR003583">
    <property type="entry name" value="Hlx-hairpin-Hlx_DNA-bd_motif"/>
</dbReference>
<dbReference type="Pfam" id="PF01330">
    <property type="entry name" value="RuvA_N"/>
    <property type="match status" value="1"/>
</dbReference>
<dbReference type="GO" id="GO:0006310">
    <property type="term" value="P:DNA recombination"/>
    <property type="evidence" value="ECO:0007669"/>
    <property type="project" value="UniProtKB-UniRule"/>
</dbReference>
<dbReference type="InterPro" id="IPR011114">
    <property type="entry name" value="RuvA_C"/>
</dbReference>